<dbReference type="Proteomes" id="UP000270034">
    <property type="component" value="Chromosome"/>
</dbReference>
<reference evidence="2 3" key="1">
    <citation type="submission" date="2018-02" db="EMBL/GenBank/DDBJ databases">
        <title>Acetobacter orientalis genome.</title>
        <authorList>
            <person name="Nakashima N."/>
            <person name="Tamura T."/>
        </authorList>
    </citation>
    <scope>NUCLEOTIDE SEQUENCE [LARGE SCALE GENOMIC DNA]</scope>
    <source>
        <strain evidence="2 3">FAN1</strain>
    </source>
</reference>
<dbReference type="EMBL" id="AP018515">
    <property type="protein sequence ID" value="BBC78806.1"/>
    <property type="molecule type" value="Genomic_DNA"/>
</dbReference>
<evidence type="ECO:0000256" key="1">
    <source>
        <dbReference type="SAM" id="MobiDB-lite"/>
    </source>
</evidence>
<dbReference type="KEGG" id="aot:AcetOri_orf00657"/>
<organism evidence="2 3">
    <name type="scientific">Acetobacter orientalis</name>
    <dbReference type="NCBI Taxonomy" id="146474"/>
    <lineage>
        <taxon>Bacteria</taxon>
        <taxon>Pseudomonadati</taxon>
        <taxon>Pseudomonadota</taxon>
        <taxon>Alphaproteobacteria</taxon>
        <taxon>Acetobacterales</taxon>
        <taxon>Acetobacteraceae</taxon>
        <taxon>Acetobacter</taxon>
    </lineage>
</organism>
<dbReference type="AlphaFoldDB" id="A0A2Z5ZEJ4"/>
<protein>
    <submittedName>
        <fullName evidence="2">Alkene reductase</fullName>
    </submittedName>
</protein>
<accession>A0A2Z5ZEJ4</accession>
<sequence>MRDIGQATAQFTEPQHPVLEQVIQDQRLPLAPEQFERGLHRTAGAAGQRGMTDAGHGIIPDTSGGLCAFLRTPKAGSMFTCRPDGWPAFVNRVDHVFIFFIRSRATGRPVAGKPDIPAATDTLPQHPARRYSQRADGRVLRAAHAGRFPDYRRHADRTPRTRLCLDAGHLLPRTDRRLETGHRCGTRKAAAHLRAVVACRPRVPPSIAARSRGADRPVRRRGNRCKRIHPHRAGHGKAGATRYATRAVHS</sequence>
<name>A0A2Z5ZEJ4_9PROT</name>
<feature type="region of interest" description="Disordered" evidence="1">
    <location>
        <begin position="228"/>
        <end position="250"/>
    </location>
</feature>
<evidence type="ECO:0000313" key="2">
    <source>
        <dbReference type="EMBL" id="BBC78806.1"/>
    </source>
</evidence>
<proteinExistence type="predicted"/>
<evidence type="ECO:0000313" key="3">
    <source>
        <dbReference type="Proteomes" id="UP000270034"/>
    </source>
</evidence>
<gene>
    <name evidence="2" type="ORF">AcetOrient_orf00657</name>
</gene>